<gene>
    <name evidence="1" type="ORF">H8S22_12305</name>
</gene>
<dbReference type="Proteomes" id="UP000635828">
    <property type="component" value="Unassembled WGS sequence"/>
</dbReference>
<sequence>MSTNIFDYLAWRGDVSFQECGMNEVDSLILSCLSYIRFPGIVPDISESGSVTIKEASEAFFSQDKENRSTRTKEDERLLDISPEIAACFTVLFSGF</sequence>
<comment type="caution">
    <text evidence="1">The sequence shown here is derived from an EMBL/GenBank/DDBJ whole genome shotgun (WGS) entry which is preliminary data.</text>
</comment>
<accession>A0ABR7FUT2</accession>
<reference evidence="1 2" key="1">
    <citation type="submission" date="2020-08" db="EMBL/GenBank/DDBJ databases">
        <title>Genome public.</title>
        <authorList>
            <person name="Liu C."/>
            <person name="Sun Q."/>
        </authorList>
    </citation>
    <scope>NUCLEOTIDE SEQUENCE [LARGE SCALE GENOMIC DNA]</scope>
    <source>
        <strain evidence="1 2">NSJ-7</strain>
    </source>
</reference>
<evidence type="ECO:0000313" key="2">
    <source>
        <dbReference type="Proteomes" id="UP000635828"/>
    </source>
</evidence>
<evidence type="ECO:0000313" key="1">
    <source>
        <dbReference type="EMBL" id="MBC5678355.1"/>
    </source>
</evidence>
<keyword evidence="2" id="KW-1185">Reference proteome</keyword>
<name>A0ABR7FUT2_9FIRM</name>
<protein>
    <submittedName>
        <fullName evidence="1">Uncharacterized protein</fullName>
    </submittedName>
</protein>
<proteinExistence type="predicted"/>
<dbReference type="EMBL" id="JACOOS010000015">
    <property type="protein sequence ID" value="MBC5678355.1"/>
    <property type="molecule type" value="Genomic_DNA"/>
</dbReference>
<organism evidence="1 2">
    <name type="scientific">Anaerostipes hominis</name>
    <name type="common">ex Liu et al. 2021</name>
    <dbReference type="NCBI Taxonomy" id="2763018"/>
    <lineage>
        <taxon>Bacteria</taxon>
        <taxon>Bacillati</taxon>
        <taxon>Bacillota</taxon>
        <taxon>Clostridia</taxon>
        <taxon>Lachnospirales</taxon>
        <taxon>Lachnospiraceae</taxon>
        <taxon>Anaerostipes</taxon>
    </lineage>
</organism>
<dbReference type="RefSeq" id="WP_024728560.1">
    <property type="nucleotide sequence ID" value="NZ_JACOOS010000015.1"/>
</dbReference>